<proteinExistence type="predicted"/>
<dbReference type="InterPro" id="IPR035911">
    <property type="entry name" value="MurE/MurF_N"/>
</dbReference>
<dbReference type="Gene3D" id="3.40.1190.10">
    <property type="entry name" value="Mur-like, catalytic domain"/>
    <property type="match status" value="1"/>
</dbReference>
<keyword evidence="1" id="KW-0132">Cell division</keyword>
<feature type="domain" description="Mur ligase N-terminal catalytic" evidence="3">
    <location>
        <begin position="37"/>
        <end position="111"/>
    </location>
</feature>
<dbReference type="GO" id="GO:0016874">
    <property type="term" value="F:ligase activity"/>
    <property type="evidence" value="ECO:0007669"/>
    <property type="project" value="UniProtKB-KW"/>
</dbReference>
<dbReference type="Pfam" id="PF01225">
    <property type="entry name" value="Mur_ligase"/>
    <property type="match status" value="1"/>
</dbReference>
<organism evidence="5">
    <name type="scientific">Gulosibacter sediminis</name>
    <dbReference type="NCBI Taxonomy" id="1729695"/>
    <lineage>
        <taxon>Bacteria</taxon>
        <taxon>Bacillati</taxon>
        <taxon>Actinomycetota</taxon>
        <taxon>Actinomycetes</taxon>
        <taxon>Micrococcales</taxon>
        <taxon>Microbacteriaceae</taxon>
        <taxon>Gulosibacter</taxon>
    </lineage>
</organism>
<evidence type="ECO:0000256" key="2">
    <source>
        <dbReference type="ARBA" id="ARBA00023306"/>
    </source>
</evidence>
<sequence>MPTDSIRPHHAAARILSEMCAEFGLNEPEGFDLEAIEVTGVSSDHRSVEAGDVFVAIPGERTHGAEFLDEVVEAGVVAVLTDPLGAERAAELDVPVIVIDEPRLALGHVAKWVYRTDPEEPRLFGVAGTIGKTSVSYLVADLFGRIGVASGLSTSIARRVDEQRVIATLTTPEADDLHALVARMREVADRVAAIEISGHALSGQRLAGLEFAVVGPFTFTGTDAEAADFFELHRQLLDPEVASTGVINVDSLVGRDLVEAARIPVATLSAEPESGADWRVEWRSVDGGTEFTVRGHDDRVVTSRITKPGRLAAVNAAAAIVMIAEGGWATEQIQDALDRTGGFDVPIPGRLERVCAGGDGPEVFVDVDERPEAIRGSLQALSEAGGDAPHLVVHPSGAAAIERFAQLRELTAKKPIVVTDATIDGAPGLRLAADAAAALQHASRDAGRGGRILFVEPRADALRELDEGEVVDPTVELVRDALADAGW</sequence>
<evidence type="ECO:0000259" key="4">
    <source>
        <dbReference type="Pfam" id="PF08245"/>
    </source>
</evidence>
<feature type="domain" description="Mur ligase central" evidence="4">
    <location>
        <begin position="126"/>
        <end position="322"/>
    </location>
</feature>
<dbReference type="InterPro" id="IPR036565">
    <property type="entry name" value="Mur-like_cat_sf"/>
</dbReference>
<reference evidence="5" key="1">
    <citation type="submission" date="2022-05" db="EMBL/GenBank/DDBJ databases">
        <title>Complete genome sequence of toluene-degrading Gulosibacter sediminis strain ACHW.36C.</title>
        <authorList>
            <person name="Wai A.C."/>
            <person name="Lai G.K."/>
            <person name="Griffin S.D."/>
            <person name="Leung F.C."/>
        </authorList>
    </citation>
    <scope>NUCLEOTIDE SEQUENCE [LARGE SCALE GENOMIC DNA]</scope>
    <source>
        <strain evidence="5">ACHW.36C</strain>
    </source>
</reference>
<name>A0ABY4MU02_9MICO</name>
<accession>A0ABY4MU02</accession>
<evidence type="ECO:0000256" key="1">
    <source>
        <dbReference type="ARBA" id="ARBA00022618"/>
    </source>
</evidence>
<gene>
    <name evidence="5" type="ORF">M3M28_07400</name>
</gene>
<dbReference type="InterPro" id="IPR036615">
    <property type="entry name" value="Mur_ligase_C_dom_sf"/>
</dbReference>
<dbReference type="SUPFAM" id="SSF53244">
    <property type="entry name" value="MurD-like peptide ligases, peptide-binding domain"/>
    <property type="match status" value="1"/>
</dbReference>
<protein>
    <submittedName>
        <fullName evidence="5">Mur ligase family protein</fullName>
    </submittedName>
</protein>
<dbReference type="InterPro" id="IPR013221">
    <property type="entry name" value="Mur_ligase_cen"/>
</dbReference>
<dbReference type="Gene3D" id="3.40.1390.10">
    <property type="entry name" value="MurE/MurF, N-terminal domain"/>
    <property type="match status" value="1"/>
</dbReference>
<evidence type="ECO:0000259" key="3">
    <source>
        <dbReference type="Pfam" id="PF01225"/>
    </source>
</evidence>
<dbReference type="InterPro" id="IPR000713">
    <property type="entry name" value="Mur_ligase_N"/>
</dbReference>
<dbReference type="Pfam" id="PF08245">
    <property type="entry name" value="Mur_ligase_M"/>
    <property type="match status" value="1"/>
</dbReference>
<dbReference type="SUPFAM" id="SSF53623">
    <property type="entry name" value="MurD-like peptide ligases, catalytic domain"/>
    <property type="match status" value="1"/>
</dbReference>
<evidence type="ECO:0000313" key="5">
    <source>
        <dbReference type="EMBL" id="UQN13896.1"/>
    </source>
</evidence>
<dbReference type="PANTHER" id="PTHR23135:SF4">
    <property type="entry name" value="UDP-N-ACETYLMURAMOYL-L-ALANYL-D-GLUTAMATE--2,6-DIAMINOPIMELATE LIGASE MURE HOMOLOG, CHLOROPLASTIC"/>
    <property type="match status" value="1"/>
</dbReference>
<dbReference type="PANTHER" id="PTHR23135">
    <property type="entry name" value="MUR LIGASE FAMILY MEMBER"/>
    <property type="match status" value="1"/>
</dbReference>
<dbReference type="SUPFAM" id="SSF63418">
    <property type="entry name" value="MurE/MurF N-terminal domain"/>
    <property type="match status" value="1"/>
</dbReference>
<keyword evidence="2" id="KW-0131">Cell cycle</keyword>
<dbReference type="EMBL" id="CP097160">
    <property type="protein sequence ID" value="UQN13896.1"/>
    <property type="molecule type" value="Genomic_DNA"/>
</dbReference>
<keyword evidence="5" id="KW-0436">Ligase</keyword>